<gene>
    <name evidence="1" type="ORF">SBD_2837</name>
</gene>
<evidence type="ECO:0000313" key="1">
    <source>
        <dbReference type="EMBL" id="EMF55524.1"/>
    </source>
</evidence>
<reference evidence="2" key="1">
    <citation type="journal article" date="2013" name="Genome Announc.">
        <title>Draft Genome Sequence of Streptomyces bottropensis ATCC 25435, a Bottromycin-Producing Actinomycete.</title>
        <authorList>
            <person name="Zhang H."/>
            <person name="Zhou W."/>
            <person name="Zhuang Y."/>
            <person name="Liang X."/>
            <person name="Liu T."/>
        </authorList>
    </citation>
    <scope>NUCLEOTIDE SEQUENCE [LARGE SCALE GENOMIC DNA]</scope>
    <source>
        <strain evidence="2">ATCC 25435</strain>
    </source>
</reference>
<proteinExistence type="predicted"/>
<evidence type="ECO:0000313" key="2">
    <source>
        <dbReference type="Proteomes" id="UP000030760"/>
    </source>
</evidence>
<accession>M3FTF5</accession>
<dbReference type="AlphaFoldDB" id="M3FTF5"/>
<dbReference type="Proteomes" id="UP000030760">
    <property type="component" value="Unassembled WGS sequence"/>
</dbReference>
<sequence length="44" mass="4638">MARPRGHELPVKAGRFAGHGLGWEVTHTDEPILTGGTNAAQVMA</sequence>
<dbReference type="EMBL" id="KB405067">
    <property type="protein sequence ID" value="EMF55524.1"/>
    <property type="molecule type" value="Genomic_DNA"/>
</dbReference>
<name>M3FTF5_9ACTN</name>
<protein>
    <submittedName>
        <fullName evidence="1">Uncharacterized protein</fullName>
    </submittedName>
</protein>
<organism evidence="1 2">
    <name type="scientific">Streptomyces bottropensis ATCC 25435</name>
    <dbReference type="NCBI Taxonomy" id="1054862"/>
    <lineage>
        <taxon>Bacteria</taxon>
        <taxon>Bacillati</taxon>
        <taxon>Actinomycetota</taxon>
        <taxon>Actinomycetes</taxon>
        <taxon>Kitasatosporales</taxon>
        <taxon>Streptomycetaceae</taxon>
        <taxon>Streptomyces</taxon>
    </lineage>
</organism>